<dbReference type="EMBL" id="AP022227">
    <property type="protein sequence ID" value="BBT40917.1"/>
    <property type="molecule type" value="Genomic_DNA"/>
</dbReference>
<sequence length="64" mass="7098">MNLTDRKQDDRIRSALRNADRRGQLQVVAAVTGIAGGVEKLREIMNGTDELHIMDRGMLALHLG</sequence>
<reference evidence="1 2" key="1">
    <citation type="submission" date="2019-12" db="EMBL/GenBank/DDBJ databases">
        <title>complete genome sequences of Pseudomonas putida str. WP8-W18-CRE-01 isolated from wastewater treatment plant effluent.</title>
        <authorList>
            <person name="Sekizuka T."/>
            <person name="Itokawa K."/>
            <person name="Yatsu K."/>
            <person name="Inamine Y."/>
            <person name="Kuroda M."/>
        </authorList>
    </citation>
    <scope>NUCLEOTIDE SEQUENCE [LARGE SCALE GENOMIC DNA]</scope>
    <source>
        <strain evidence="1 2">WP8-W18-CRE-01</strain>
    </source>
</reference>
<dbReference type="AlphaFoldDB" id="A0A6S5TN63"/>
<dbReference type="Proteomes" id="UP000515680">
    <property type="component" value="Chromosome"/>
</dbReference>
<name>A0A6S5TN63_PSEPU</name>
<organism evidence="1 2">
    <name type="scientific">Pseudomonas putida</name>
    <name type="common">Arthrobacter siderocapsulatus</name>
    <dbReference type="NCBI Taxonomy" id="303"/>
    <lineage>
        <taxon>Bacteria</taxon>
        <taxon>Pseudomonadati</taxon>
        <taxon>Pseudomonadota</taxon>
        <taxon>Gammaproteobacteria</taxon>
        <taxon>Pseudomonadales</taxon>
        <taxon>Pseudomonadaceae</taxon>
        <taxon>Pseudomonas</taxon>
    </lineage>
</organism>
<evidence type="ECO:0000313" key="2">
    <source>
        <dbReference type="Proteomes" id="UP000515680"/>
    </source>
</evidence>
<proteinExistence type="predicted"/>
<accession>A0A6S5TN63</accession>
<gene>
    <name evidence="1" type="ORF">WP8W18C01_32580</name>
</gene>
<evidence type="ECO:0000313" key="1">
    <source>
        <dbReference type="EMBL" id="BBT40917.1"/>
    </source>
</evidence>
<protein>
    <submittedName>
        <fullName evidence="1">Uncharacterized protein</fullName>
    </submittedName>
</protein>